<dbReference type="Proteomes" id="UP001293254">
    <property type="component" value="Unassembled WGS sequence"/>
</dbReference>
<protein>
    <submittedName>
        <fullName evidence="2">Nuclear-pore anchor</fullName>
    </submittedName>
</protein>
<evidence type="ECO:0000313" key="2">
    <source>
        <dbReference type="EMBL" id="KAK4434731.1"/>
    </source>
</evidence>
<comment type="caution">
    <text evidence="2">The sequence shown here is derived from an EMBL/GenBank/DDBJ whole genome shotgun (WGS) entry which is preliminary data.</text>
</comment>
<dbReference type="GO" id="GO:0017056">
    <property type="term" value="F:structural constituent of nuclear pore"/>
    <property type="evidence" value="ECO:0007669"/>
    <property type="project" value="TreeGrafter"/>
</dbReference>
<sequence>MKQIRKYTEVNELNKILHSDLRPLHIRLAEKERGIASGSIPRVLLMMMAANVVNYLRRTKEIAETEISLLKQEKLRLQSQLEVRELTLLRESNVQLREENRHNFEECQKLREELQNVRIETENLEKLLRDRDTALEGYRKEIEILKMEKVHLEKRIDELVEKCKNVDLDDYNRLKESFQQMQVNLRERDSQLEETKKLLSEKQDAISVLERDLARSRTELNERETRINEILQAEASLKS</sequence>
<feature type="coiled-coil region" evidence="1">
    <location>
        <begin position="53"/>
        <end position="226"/>
    </location>
</feature>
<name>A0AAE1YRM0_9LAMI</name>
<keyword evidence="1" id="KW-0175">Coiled coil</keyword>
<evidence type="ECO:0000313" key="3">
    <source>
        <dbReference type="Proteomes" id="UP001293254"/>
    </source>
</evidence>
<dbReference type="EMBL" id="JACGWO010000002">
    <property type="protein sequence ID" value="KAK4434731.1"/>
    <property type="molecule type" value="Genomic_DNA"/>
</dbReference>
<organism evidence="2 3">
    <name type="scientific">Sesamum alatum</name>
    <dbReference type="NCBI Taxonomy" id="300844"/>
    <lineage>
        <taxon>Eukaryota</taxon>
        <taxon>Viridiplantae</taxon>
        <taxon>Streptophyta</taxon>
        <taxon>Embryophyta</taxon>
        <taxon>Tracheophyta</taxon>
        <taxon>Spermatophyta</taxon>
        <taxon>Magnoliopsida</taxon>
        <taxon>eudicotyledons</taxon>
        <taxon>Gunneridae</taxon>
        <taxon>Pentapetalae</taxon>
        <taxon>asterids</taxon>
        <taxon>lamiids</taxon>
        <taxon>Lamiales</taxon>
        <taxon>Pedaliaceae</taxon>
        <taxon>Sesamum</taxon>
    </lineage>
</organism>
<gene>
    <name evidence="2" type="ORF">Salat_0635900</name>
</gene>
<keyword evidence="3" id="KW-1185">Reference proteome</keyword>
<evidence type="ECO:0000256" key="1">
    <source>
        <dbReference type="SAM" id="Coils"/>
    </source>
</evidence>
<dbReference type="AlphaFoldDB" id="A0AAE1YRM0"/>
<accession>A0AAE1YRM0</accession>
<dbReference type="PANTHER" id="PTHR18898">
    <property type="entry name" value="NUCLEOPROTEIN TPR-RELATED"/>
    <property type="match status" value="1"/>
</dbReference>
<dbReference type="GO" id="GO:0006406">
    <property type="term" value="P:mRNA export from nucleus"/>
    <property type="evidence" value="ECO:0007669"/>
    <property type="project" value="TreeGrafter"/>
</dbReference>
<reference evidence="2" key="1">
    <citation type="submission" date="2020-06" db="EMBL/GenBank/DDBJ databases">
        <authorList>
            <person name="Li T."/>
            <person name="Hu X."/>
            <person name="Zhang T."/>
            <person name="Song X."/>
            <person name="Zhang H."/>
            <person name="Dai N."/>
            <person name="Sheng W."/>
            <person name="Hou X."/>
            <person name="Wei L."/>
        </authorList>
    </citation>
    <scope>NUCLEOTIDE SEQUENCE</scope>
    <source>
        <strain evidence="2">3651</strain>
        <tissue evidence="2">Leaf</tissue>
    </source>
</reference>
<dbReference type="PANTHER" id="PTHR18898:SF2">
    <property type="entry name" value="NUCLEOPROTEIN TPR"/>
    <property type="match status" value="1"/>
</dbReference>
<reference evidence="2" key="2">
    <citation type="journal article" date="2024" name="Plant">
        <title>Genomic evolution and insights into agronomic trait innovations of Sesamum species.</title>
        <authorList>
            <person name="Miao H."/>
            <person name="Wang L."/>
            <person name="Qu L."/>
            <person name="Liu H."/>
            <person name="Sun Y."/>
            <person name="Le M."/>
            <person name="Wang Q."/>
            <person name="Wei S."/>
            <person name="Zheng Y."/>
            <person name="Lin W."/>
            <person name="Duan Y."/>
            <person name="Cao H."/>
            <person name="Xiong S."/>
            <person name="Wang X."/>
            <person name="Wei L."/>
            <person name="Li C."/>
            <person name="Ma Q."/>
            <person name="Ju M."/>
            <person name="Zhao R."/>
            <person name="Li G."/>
            <person name="Mu C."/>
            <person name="Tian Q."/>
            <person name="Mei H."/>
            <person name="Zhang T."/>
            <person name="Gao T."/>
            <person name="Zhang H."/>
        </authorList>
    </citation>
    <scope>NUCLEOTIDE SEQUENCE</scope>
    <source>
        <strain evidence="2">3651</strain>
    </source>
</reference>
<proteinExistence type="predicted"/>
<dbReference type="GO" id="GO:0005643">
    <property type="term" value="C:nuclear pore"/>
    <property type="evidence" value="ECO:0007669"/>
    <property type="project" value="TreeGrafter"/>
</dbReference>